<keyword evidence="2" id="KW-0479">Metal-binding</keyword>
<evidence type="ECO:0000256" key="5">
    <source>
        <dbReference type="ARBA" id="ARBA00034078"/>
    </source>
</evidence>
<dbReference type="Gene3D" id="2.102.10.10">
    <property type="entry name" value="Rieske [2Fe-2S] iron-sulphur domain"/>
    <property type="match status" value="1"/>
</dbReference>
<dbReference type="GO" id="GO:0004497">
    <property type="term" value="F:monooxygenase activity"/>
    <property type="evidence" value="ECO:0007669"/>
    <property type="project" value="UniProtKB-ARBA"/>
</dbReference>
<dbReference type="GO" id="GO:0051537">
    <property type="term" value="F:2 iron, 2 sulfur cluster binding"/>
    <property type="evidence" value="ECO:0007669"/>
    <property type="project" value="UniProtKB-KW"/>
</dbReference>
<dbReference type="InterPro" id="IPR036922">
    <property type="entry name" value="Rieske_2Fe-2S_sf"/>
</dbReference>
<dbReference type="SUPFAM" id="SSF50022">
    <property type="entry name" value="ISP domain"/>
    <property type="match status" value="1"/>
</dbReference>
<dbReference type="InterPro" id="IPR017941">
    <property type="entry name" value="Rieske_2Fe-2S"/>
</dbReference>
<feature type="transmembrane region" description="Helical" evidence="7">
    <location>
        <begin position="82"/>
        <end position="101"/>
    </location>
</feature>
<dbReference type="InterPro" id="IPR019251">
    <property type="entry name" value="DUF2231_TM"/>
</dbReference>
<feature type="transmembrane region" description="Helical" evidence="7">
    <location>
        <begin position="113"/>
        <end position="134"/>
    </location>
</feature>
<keyword evidence="3" id="KW-0408">Iron</keyword>
<comment type="cofactor">
    <cofactor evidence="5">
        <name>[2Fe-2S] cluster</name>
        <dbReference type="ChEBI" id="CHEBI:190135"/>
    </cofactor>
</comment>
<keyword evidence="7" id="KW-1133">Transmembrane helix</keyword>
<keyword evidence="4" id="KW-0411">Iron-sulfur</keyword>
<keyword evidence="7" id="KW-0472">Membrane</keyword>
<evidence type="ECO:0000256" key="3">
    <source>
        <dbReference type="ARBA" id="ARBA00023004"/>
    </source>
</evidence>
<feature type="domain" description="Rieske" evidence="8">
    <location>
        <begin position="185"/>
        <end position="286"/>
    </location>
</feature>
<accession>A0A7J9UUL2</accession>
<dbReference type="OrthoDB" id="9795104at2"/>
<comment type="similarity">
    <text evidence="6">Belongs to the bacterial ring-hydroxylating dioxygenase ferredoxin component family.</text>
</comment>
<keyword evidence="10" id="KW-1185">Reference proteome</keyword>
<dbReference type="PANTHER" id="PTHR21496:SF0">
    <property type="entry name" value="RIESKE DOMAIN-CONTAINING PROTEIN"/>
    <property type="match status" value="1"/>
</dbReference>
<evidence type="ECO:0000313" key="10">
    <source>
        <dbReference type="Proteomes" id="UP000429644"/>
    </source>
</evidence>
<name>A0A7J9UUL2_9MICO</name>
<dbReference type="PANTHER" id="PTHR21496">
    <property type="entry name" value="FERREDOXIN-RELATED"/>
    <property type="match status" value="1"/>
</dbReference>
<feature type="transmembrane region" description="Helical" evidence="7">
    <location>
        <begin position="48"/>
        <end position="70"/>
    </location>
</feature>
<reference evidence="9 10" key="1">
    <citation type="submission" date="2019-10" db="EMBL/GenBank/DDBJ databases">
        <title>Georgenia wutianyii sp. nov. and Georgenia yuyongxinii sp. nov. isolated from plateau pika (Ochotona curzoniae) in the Qinghai-Tibet plateau of China.</title>
        <authorList>
            <person name="Tian Z."/>
        </authorList>
    </citation>
    <scope>NUCLEOTIDE SEQUENCE [LARGE SCALE GENOMIC DNA]</scope>
    <source>
        <strain evidence="9 10">JCM 15130</strain>
    </source>
</reference>
<organism evidence="9 10">
    <name type="scientific">Georgenia ruanii</name>
    <dbReference type="NCBI Taxonomy" id="348442"/>
    <lineage>
        <taxon>Bacteria</taxon>
        <taxon>Bacillati</taxon>
        <taxon>Actinomycetota</taxon>
        <taxon>Actinomycetes</taxon>
        <taxon>Micrococcales</taxon>
        <taxon>Bogoriellaceae</taxon>
        <taxon>Georgenia</taxon>
    </lineage>
</organism>
<feature type="transmembrane region" description="Helical" evidence="7">
    <location>
        <begin position="146"/>
        <end position="166"/>
    </location>
</feature>
<dbReference type="Pfam" id="PF09990">
    <property type="entry name" value="DUF2231"/>
    <property type="match status" value="1"/>
</dbReference>
<proteinExistence type="inferred from homology"/>
<comment type="caution">
    <text evidence="9">The sequence shown here is derived from an EMBL/GenBank/DDBJ whole genome shotgun (WGS) entry which is preliminary data.</text>
</comment>
<evidence type="ECO:0000256" key="7">
    <source>
        <dbReference type="SAM" id="Phobius"/>
    </source>
</evidence>
<keyword evidence="7" id="KW-0812">Transmembrane</keyword>
<evidence type="ECO:0000256" key="1">
    <source>
        <dbReference type="ARBA" id="ARBA00022714"/>
    </source>
</evidence>
<dbReference type="Pfam" id="PF00355">
    <property type="entry name" value="Rieske"/>
    <property type="match status" value="1"/>
</dbReference>
<dbReference type="Proteomes" id="UP000429644">
    <property type="component" value="Unassembled WGS sequence"/>
</dbReference>
<evidence type="ECO:0000256" key="4">
    <source>
        <dbReference type="ARBA" id="ARBA00023014"/>
    </source>
</evidence>
<dbReference type="AlphaFoldDB" id="A0A7J9UUL2"/>
<dbReference type="PROSITE" id="PS51296">
    <property type="entry name" value="RIESKE"/>
    <property type="match status" value="1"/>
</dbReference>
<dbReference type="RefSeq" id="WP_152230968.1">
    <property type="nucleotide sequence ID" value="NZ_BAAAOT010000013.1"/>
</dbReference>
<evidence type="ECO:0000256" key="2">
    <source>
        <dbReference type="ARBA" id="ARBA00022723"/>
    </source>
</evidence>
<evidence type="ECO:0000259" key="8">
    <source>
        <dbReference type="PROSITE" id="PS51296"/>
    </source>
</evidence>
<sequence>MHLARLVGKLEQVELLDPAVDAVAGVVNQVLPPGDVKDVLHGKFLGHALHPLLVALPIGMNVGALLLDLTGGERARPAAQRLVGAAVLLVAPTAASGLADWSELGSERRPKRVGLVHAASNVVATGFFAASWLARRRGRHGTGAALALAGSAGLSVGGYLGGHLAYSEAVAVNRNADRTPIPEDWEDVAAADDLDGGMLRVAAAGQPVLIARHGGALFAMGAVCSHLGGALDEGEIVDDDDDGGGCVVCPLHGSHFRLRDAAVARGPATAPVLAFDVRQVADRIQVRART</sequence>
<dbReference type="GO" id="GO:0046872">
    <property type="term" value="F:metal ion binding"/>
    <property type="evidence" value="ECO:0007669"/>
    <property type="project" value="UniProtKB-KW"/>
</dbReference>
<protein>
    <submittedName>
        <fullName evidence="9">Rieske 2Fe-2S domain-containing protein</fullName>
    </submittedName>
</protein>
<dbReference type="GO" id="GO:0016705">
    <property type="term" value="F:oxidoreductase activity, acting on paired donors, with incorporation or reduction of molecular oxygen"/>
    <property type="evidence" value="ECO:0007669"/>
    <property type="project" value="UniProtKB-ARBA"/>
</dbReference>
<evidence type="ECO:0000313" key="9">
    <source>
        <dbReference type="EMBL" id="MPV88319.1"/>
    </source>
</evidence>
<keyword evidence="1" id="KW-0001">2Fe-2S</keyword>
<evidence type="ECO:0000256" key="6">
    <source>
        <dbReference type="ARBA" id="ARBA00038001"/>
    </source>
</evidence>
<feature type="non-terminal residue" evidence="9">
    <location>
        <position position="1"/>
    </location>
</feature>
<dbReference type="EMBL" id="WHPD01001424">
    <property type="protein sequence ID" value="MPV88319.1"/>
    <property type="molecule type" value="Genomic_DNA"/>
</dbReference>
<gene>
    <name evidence="9" type="ORF">GB882_06530</name>
</gene>